<dbReference type="Proteomes" id="UP000266723">
    <property type="component" value="Unassembled WGS sequence"/>
</dbReference>
<dbReference type="EMBL" id="QGKV02002055">
    <property type="protein sequence ID" value="KAF3493314.1"/>
    <property type="molecule type" value="Genomic_DNA"/>
</dbReference>
<protein>
    <recommendedName>
        <fullName evidence="3">Secreted protein</fullName>
    </recommendedName>
</protein>
<gene>
    <name evidence="1" type="ORF">DY000_02055325</name>
</gene>
<evidence type="ECO:0000313" key="2">
    <source>
        <dbReference type="Proteomes" id="UP000266723"/>
    </source>
</evidence>
<evidence type="ECO:0000313" key="1">
    <source>
        <dbReference type="EMBL" id="KAF3493314.1"/>
    </source>
</evidence>
<keyword evidence="2" id="KW-1185">Reference proteome</keyword>
<comment type="caution">
    <text evidence="1">The sequence shown here is derived from an EMBL/GenBank/DDBJ whole genome shotgun (WGS) entry which is preliminary data.</text>
</comment>
<reference evidence="1 2" key="1">
    <citation type="journal article" date="2020" name="BMC Genomics">
        <title>Intraspecific diversification of the crop wild relative Brassica cretica Lam. using demographic model selection.</title>
        <authorList>
            <person name="Kioukis A."/>
            <person name="Michalopoulou V.A."/>
            <person name="Briers L."/>
            <person name="Pirintsos S."/>
            <person name="Studholme D.J."/>
            <person name="Pavlidis P."/>
            <person name="Sarris P.F."/>
        </authorList>
    </citation>
    <scope>NUCLEOTIDE SEQUENCE [LARGE SCALE GENOMIC DNA]</scope>
    <source>
        <strain evidence="2">cv. PFS-1207/04</strain>
    </source>
</reference>
<organism evidence="1 2">
    <name type="scientific">Brassica cretica</name>
    <name type="common">Mustard</name>
    <dbReference type="NCBI Taxonomy" id="69181"/>
    <lineage>
        <taxon>Eukaryota</taxon>
        <taxon>Viridiplantae</taxon>
        <taxon>Streptophyta</taxon>
        <taxon>Embryophyta</taxon>
        <taxon>Tracheophyta</taxon>
        <taxon>Spermatophyta</taxon>
        <taxon>Magnoliopsida</taxon>
        <taxon>eudicotyledons</taxon>
        <taxon>Gunneridae</taxon>
        <taxon>Pentapetalae</taxon>
        <taxon>rosids</taxon>
        <taxon>malvids</taxon>
        <taxon>Brassicales</taxon>
        <taxon>Brassicaceae</taxon>
        <taxon>Brassiceae</taxon>
        <taxon>Brassica</taxon>
    </lineage>
</organism>
<proteinExistence type="predicted"/>
<name>A0ABQ7A6M0_BRACR</name>
<sequence length="63" mass="6719">MLRVEYLRTTAGGLVAVAMALPLRRRILSSSALSSAISFAASVPRVTTISPDSRDARLSVIVF</sequence>
<evidence type="ECO:0008006" key="3">
    <source>
        <dbReference type="Google" id="ProtNLM"/>
    </source>
</evidence>
<accession>A0ABQ7A6M0</accession>